<dbReference type="RefSeq" id="WP_344953542.1">
    <property type="nucleotide sequence ID" value="NZ_BAAAZG010000043.1"/>
</dbReference>
<feature type="transmembrane region" description="Helical" evidence="7">
    <location>
        <begin position="261"/>
        <end position="285"/>
    </location>
</feature>
<keyword evidence="4 7" id="KW-0812">Transmembrane</keyword>
<evidence type="ECO:0000313" key="10">
    <source>
        <dbReference type="Proteomes" id="UP001500683"/>
    </source>
</evidence>
<keyword evidence="10" id="KW-1185">Reference proteome</keyword>
<feature type="transmembrane region" description="Helical" evidence="7">
    <location>
        <begin position="44"/>
        <end position="62"/>
    </location>
</feature>
<feature type="transmembrane region" description="Helical" evidence="7">
    <location>
        <begin position="160"/>
        <end position="184"/>
    </location>
</feature>
<evidence type="ECO:0000256" key="1">
    <source>
        <dbReference type="ARBA" id="ARBA00004651"/>
    </source>
</evidence>
<dbReference type="EMBL" id="BAAAZG010000043">
    <property type="protein sequence ID" value="GAA4088865.1"/>
    <property type="molecule type" value="Genomic_DNA"/>
</dbReference>
<feature type="transmembrane region" description="Helical" evidence="7">
    <location>
        <begin position="99"/>
        <end position="120"/>
    </location>
</feature>
<sequence>MRSLRPWGLVVLLLPALLVSMDLSILFVAAPAISAELAPTATQWLWMMDVYGFVMAGLLITMGGLGDRIGRRRLLMMGAASFGAASAVLCLAGDPVAFILARALLGVGGATLAPSTLSLIRGMYPDERRRRAAVGAWTVAFTGGSVAGPVVGGLMLERFWWGALFLVNVPVMLLLLATAPLLVAESRSPHPVRFDVLGAALSFPAILGPVLAMKRIAEHGADLPGIAAAGGGAVFAAAFVVRQRRAAHPLVDVGLFRVRAFAAAVGANAAVALAASGLGVLAFTFLQTVHGLSPLRAALAALPTVAGTFAGAAAAGALADRLRTAPLMAAGLTAAAAGFAVVASVGPHTSPWGFVGGYTVLTFGAGITGTLANALILATAPPERAGAAAGISETSAELGAALGIAVLGTTAGTVYRTAMEADAPPGTGEAATQTVAGAVAAAERIGGQAGTALLDAAASAYTDGVTTAAAVSAALLLLVAAATAVALRGTR</sequence>
<feature type="domain" description="Major facilitator superfamily (MFS) profile" evidence="8">
    <location>
        <begin position="8"/>
        <end position="491"/>
    </location>
</feature>
<feature type="transmembrane region" description="Helical" evidence="7">
    <location>
        <begin position="468"/>
        <end position="487"/>
    </location>
</feature>
<accession>A0ABP7WGW2</accession>
<dbReference type="InterPro" id="IPR036259">
    <property type="entry name" value="MFS_trans_sf"/>
</dbReference>
<keyword evidence="2" id="KW-0813">Transport</keyword>
<evidence type="ECO:0000256" key="3">
    <source>
        <dbReference type="ARBA" id="ARBA00022475"/>
    </source>
</evidence>
<keyword evidence="3" id="KW-1003">Cell membrane</keyword>
<feature type="transmembrane region" description="Helical" evidence="7">
    <location>
        <begin position="196"/>
        <end position="217"/>
    </location>
</feature>
<evidence type="ECO:0000259" key="8">
    <source>
        <dbReference type="PROSITE" id="PS50850"/>
    </source>
</evidence>
<evidence type="ECO:0000256" key="6">
    <source>
        <dbReference type="ARBA" id="ARBA00023136"/>
    </source>
</evidence>
<evidence type="ECO:0000256" key="7">
    <source>
        <dbReference type="SAM" id="Phobius"/>
    </source>
</evidence>
<feature type="transmembrane region" description="Helical" evidence="7">
    <location>
        <begin position="325"/>
        <end position="346"/>
    </location>
</feature>
<protein>
    <submittedName>
        <fullName evidence="9">MFS transporter</fullName>
    </submittedName>
</protein>
<dbReference type="Gene3D" id="1.20.1250.20">
    <property type="entry name" value="MFS general substrate transporter like domains"/>
    <property type="match status" value="1"/>
</dbReference>
<evidence type="ECO:0000256" key="4">
    <source>
        <dbReference type="ARBA" id="ARBA00022692"/>
    </source>
</evidence>
<dbReference type="CDD" id="cd17321">
    <property type="entry name" value="MFS_MMR_MDR_like"/>
    <property type="match status" value="1"/>
</dbReference>
<feature type="transmembrane region" description="Helical" evidence="7">
    <location>
        <begin position="74"/>
        <end position="93"/>
    </location>
</feature>
<feature type="transmembrane region" description="Helical" evidence="7">
    <location>
        <begin position="398"/>
        <end position="415"/>
    </location>
</feature>
<comment type="subcellular location">
    <subcellularLocation>
        <location evidence="1">Cell membrane</location>
        <topology evidence="1">Multi-pass membrane protein</topology>
    </subcellularLocation>
</comment>
<feature type="transmembrane region" description="Helical" evidence="7">
    <location>
        <begin position="352"/>
        <end position="377"/>
    </location>
</feature>
<name>A0ABP7WGW2_9ACTN</name>
<dbReference type="SUPFAM" id="SSF103473">
    <property type="entry name" value="MFS general substrate transporter"/>
    <property type="match status" value="1"/>
</dbReference>
<feature type="transmembrane region" description="Helical" evidence="7">
    <location>
        <begin position="132"/>
        <end position="154"/>
    </location>
</feature>
<proteinExistence type="predicted"/>
<evidence type="ECO:0000256" key="5">
    <source>
        <dbReference type="ARBA" id="ARBA00022989"/>
    </source>
</evidence>
<dbReference type="Gene3D" id="1.20.1720.10">
    <property type="entry name" value="Multidrug resistance protein D"/>
    <property type="match status" value="1"/>
</dbReference>
<organism evidence="9 10">
    <name type="scientific">Actinomadura miaoliensis</name>
    <dbReference type="NCBI Taxonomy" id="430685"/>
    <lineage>
        <taxon>Bacteria</taxon>
        <taxon>Bacillati</taxon>
        <taxon>Actinomycetota</taxon>
        <taxon>Actinomycetes</taxon>
        <taxon>Streptosporangiales</taxon>
        <taxon>Thermomonosporaceae</taxon>
        <taxon>Actinomadura</taxon>
    </lineage>
</organism>
<reference evidence="10" key="1">
    <citation type="journal article" date="2019" name="Int. J. Syst. Evol. Microbiol.">
        <title>The Global Catalogue of Microorganisms (GCM) 10K type strain sequencing project: providing services to taxonomists for standard genome sequencing and annotation.</title>
        <authorList>
            <consortium name="The Broad Institute Genomics Platform"/>
            <consortium name="The Broad Institute Genome Sequencing Center for Infectious Disease"/>
            <person name="Wu L."/>
            <person name="Ma J."/>
        </authorList>
    </citation>
    <scope>NUCLEOTIDE SEQUENCE [LARGE SCALE GENOMIC DNA]</scope>
    <source>
        <strain evidence="10">JCM 16702</strain>
    </source>
</reference>
<dbReference type="InterPro" id="IPR011701">
    <property type="entry name" value="MFS"/>
</dbReference>
<dbReference type="PROSITE" id="PS50850">
    <property type="entry name" value="MFS"/>
    <property type="match status" value="1"/>
</dbReference>
<dbReference type="Proteomes" id="UP001500683">
    <property type="component" value="Unassembled WGS sequence"/>
</dbReference>
<gene>
    <name evidence="9" type="ORF">GCM10022214_56710</name>
</gene>
<dbReference type="Pfam" id="PF07690">
    <property type="entry name" value="MFS_1"/>
    <property type="match status" value="1"/>
</dbReference>
<evidence type="ECO:0000256" key="2">
    <source>
        <dbReference type="ARBA" id="ARBA00022448"/>
    </source>
</evidence>
<dbReference type="PANTHER" id="PTHR42718:SF47">
    <property type="entry name" value="METHYL VIOLOGEN RESISTANCE PROTEIN SMVA"/>
    <property type="match status" value="1"/>
</dbReference>
<feature type="transmembrane region" description="Helical" evidence="7">
    <location>
        <begin position="297"/>
        <end position="318"/>
    </location>
</feature>
<keyword evidence="5 7" id="KW-1133">Transmembrane helix</keyword>
<dbReference type="PANTHER" id="PTHR42718">
    <property type="entry name" value="MAJOR FACILITATOR SUPERFAMILY MULTIDRUG TRANSPORTER MFSC"/>
    <property type="match status" value="1"/>
</dbReference>
<keyword evidence="6 7" id="KW-0472">Membrane</keyword>
<dbReference type="InterPro" id="IPR020846">
    <property type="entry name" value="MFS_dom"/>
</dbReference>
<comment type="caution">
    <text evidence="9">The sequence shown here is derived from an EMBL/GenBank/DDBJ whole genome shotgun (WGS) entry which is preliminary data.</text>
</comment>
<evidence type="ECO:0000313" key="9">
    <source>
        <dbReference type="EMBL" id="GAA4088865.1"/>
    </source>
</evidence>
<feature type="transmembrane region" description="Helical" evidence="7">
    <location>
        <begin position="223"/>
        <end position="241"/>
    </location>
</feature>